<evidence type="ECO:0000256" key="1">
    <source>
        <dbReference type="ARBA" id="ARBA00008668"/>
    </source>
</evidence>
<evidence type="ECO:0000256" key="2">
    <source>
        <dbReference type="ARBA" id="ARBA00022729"/>
    </source>
</evidence>
<comment type="similarity">
    <text evidence="1">Belongs to the 'GDSL' lipolytic enzyme family.</text>
</comment>
<dbReference type="HOGENOM" id="CLU_015101_0_2_1"/>
<keyword evidence="4" id="KW-1185">Reference proteome</keyword>
<dbReference type="CDD" id="cd01837">
    <property type="entry name" value="SGNH_plant_lipase_like"/>
    <property type="match status" value="1"/>
</dbReference>
<dbReference type="OrthoDB" id="1600564at2759"/>
<proteinExistence type="inferred from homology"/>
<dbReference type="InterPro" id="IPR044552">
    <property type="entry name" value="GLIP1-5/GLL25"/>
</dbReference>
<dbReference type="Pfam" id="PF00657">
    <property type="entry name" value="Lipase_GDSL"/>
    <property type="match status" value="1"/>
</dbReference>
<dbReference type="eggNOG" id="ENOG502RBN6">
    <property type="taxonomic scope" value="Eukaryota"/>
</dbReference>
<dbReference type="STRING" id="3760.M5WXU1"/>
<dbReference type="OMA" id="CHNASEY"/>
<dbReference type="GO" id="GO:0016298">
    <property type="term" value="F:lipase activity"/>
    <property type="evidence" value="ECO:0000318"/>
    <property type="project" value="GO_Central"/>
</dbReference>
<protein>
    <submittedName>
        <fullName evidence="3">Uncharacterized protein</fullName>
    </submittedName>
</protein>
<dbReference type="Proteomes" id="UP000006882">
    <property type="component" value="Chromosome G3"/>
</dbReference>
<sequence>MANISFQVSVFAFCTSISLLLMATQSQGHLGFDKHVPLFFFGDSYFDAGNNNYINTTLRANYWPYGETFFKYPTGRFSDGRLISDFIAEYAELPFIPPYLQPGSHQFIYGANFASAGAGALVETSQGLVIDLHSQLSYFQRVKRLLRQKLGDEEAKALLSRAVYLFSVGGNDYIFPFETNSSVLRSYSHEEFVGLVIANITAVIKEIYREGGRNFGFLGLDPLGCLPYSRAIVYVRGESGACFEGITPYVKLHNKAISKLLQKLEIELKGFRYSLSQIYEFLIERINHPSKYGFEEGKVACCGSGPYGGIYSCGGKREVKEYDLCHNASEYVFFDSGHPTERVFQQFAKQFWRGTSNSTTSYNLKALFETQY</sequence>
<gene>
    <name evidence="3" type="ORF">PRUPE_3G032700</name>
</gene>
<dbReference type="Gene3D" id="3.40.50.1110">
    <property type="entry name" value="SGNH hydrolase"/>
    <property type="match status" value="1"/>
</dbReference>
<dbReference type="InterPro" id="IPR035669">
    <property type="entry name" value="SGNH_plant_lipase-like"/>
</dbReference>
<dbReference type="AlphaFoldDB" id="M5WXU1"/>
<reference evidence="3 4" key="1">
    <citation type="journal article" date="2013" name="Nat. Genet.">
        <title>The high-quality draft genome of peach (Prunus persica) identifies unique patterns of genetic diversity, domestication and genome evolution.</title>
        <authorList>
            <consortium name="International Peach Genome Initiative"/>
            <person name="Verde I."/>
            <person name="Abbott A.G."/>
            <person name="Scalabrin S."/>
            <person name="Jung S."/>
            <person name="Shu S."/>
            <person name="Marroni F."/>
            <person name="Zhebentyayeva T."/>
            <person name="Dettori M.T."/>
            <person name="Grimwood J."/>
            <person name="Cattonaro F."/>
            <person name="Zuccolo A."/>
            <person name="Rossini L."/>
            <person name="Jenkins J."/>
            <person name="Vendramin E."/>
            <person name="Meisel L.A."/>
            <person name="Decroocq V."/>
            <person name="Sosinski B."/>
            <person name="Prochnik S."/>
            <person name="Mitros T."/>
            <person name="Policriti A."/>
            <person name="Cipriani G."/>
            <person name="Dondini L."/>
            <person name="Ficklin S."/>
            <person name="Goodstein D.M."/>
            <person name="Xuan P."/>
            <person name="Del Fabbro C."/>
            <person name="Aramini V."/>
            <person name="Copetti D."/>
            <person name="Gonzalez S."/>
            <person name="Horner D.S."/>
            <person name="Falchi R."/>
            <person name="Lucas S."/>
            <person name="Mica E."/>
            <person name="Maldonado J."/>
            <person name="Lazzari B."/>
            <person name="Bielenberg D."/>
            <person name="Pirona R."/>
            <person name="Miculan M."/>
            <person name="Barakat A."/>
            <person name="Testolin R."/>
            <person name="Stella A."/>
            <person name="Tartarini S."/>
            <person name="Tonutti P."/>
            <person name="Arus P."/>
            <person name="Orellana A."/>
            <person name="Wells C."/>
            <person name="Main D."/>
            <person name="Vizzotto G."/>
            <person name="Silva H."/>
            <person name="Salamini F."/>
            <person name="Schmutz J."/>
            <person name="Morgante M."/>
            <person name="Rokhsar D.S."/>
        </authorList>
    </citation>
    <scope>NUCLEOTIDE SEQUENCE [LARGE SCALE GENOMIC DNA]</scope>
    <source>
        <strain evidence="4">cv. Nemared</strain>
    </source>
</reference>
<dbReference type="InterPro" id="IPR036514">
    <property type="entry name" value="SGNH_hydro_sf"/>
</dbReference>
<keyword evidence="2" id="KW-0732">Signal</keyword>
<dbReference type="KEGG" id="pper:18784162"/>
<dbReference type="InterPro" id="IPR001087">
    <property type="entry name" value="GDSL"/>
</dbReference>
<dbReference type="PANTHER" id="PTHR45966">
    <property type="entry name" value="GDSL-LIKE LIPASE/ACYLHYDROLASE"/>
    <property type="match status" value="1"/>
</dbReference>
<organism evidence="3 4">
    <name type="scientific">Prunus persica</name>
    <name type="common">Peach</name>
    <name type="synonym">Amygdalus persica</name>
    <dbReference type="NCBI Taxonomy" id="3760"/>
    <lineage>
        <taxon>Eukaryota</taxon>
        <taxon>Viridiplantae</taxon>
        <taxon>Streptophyta</taxon>
        <taxon>Embryophyta</taxon>
        <taxon>Tracheophyta</taxon>
        <taxon>Spermatophyta</taxon>
        <taxon>Magnoliopsida</taxon>
        <taxon>eudicotyledons</taxon>
        <taxon>Gunneridae</taxon>
        <taxon>Pentapetalae</taxon>
        <taxon>rosids</taxon>
        <taxon>fabids</taxon>
        <taxon>Rosales</taxon>
        <taxon>Rosaceae</taxon>
        <taxon>Amygdaloideae</taxon>
        <taxon>Amygdaleae</taxon>
        <taxon>Prunus</taxon>
    </lineage>
</organism>
<dbReference type="Gramene" id="ONI15252">
    <property type="protein sequence ID" value="ONI15252"/>
    <property type="gene ID" value="PRUPE_3G032700"/>
</dbReference>
<name>M5WXU1_PRUPE</name>
<dbReference type="EMBL" id="CM007653">
    <property type="protein sequence ID" value="ONI15252.1"/>
    <property type="molecule type" value="Genomic_DNA"/>
</dbReference>
<dbReference type="PANTHER" id="PTHR45966:SF34">
    <property type="entry name" value="GDSL-LIKE LIPASE_ACYLHYDROLASE"/>
    <property type="match status" value="1"/>
</dbReference>
<evidence type="ECO:0000313" key="3">
    <source>
        <dbReference type="EMBL" id="ONI15252.1"/>
    </source>
</evidence>
<evidence type="ECO:0000313" key="4">
    <source>
        <dbReference type="Proteomes" id="UP000006882"/>
    </source>
</evidence>
<accession>M5WXU1</accession>